<dbReference type="Pfam" id="PF10336">
    <property type="entry name" value="DUF2420"/>
    <property type="match status" value="1"/>
</dbReference>
<dbReference type="AlphaFoldDB" id="A0A101MT58"/>
<dbReference type="STRING" id="48697.A0A101MT58"/>
<feature type="compositionally biased region" description="Basic and acidic residues" evidence="1">
    <location>
        <begin position="554"/>
        <end position="568"/>
    </location>
</feature>
<accession>A0A101MT58</accession>
<feature type="compositionally biased region" description="Acidic residues" evidence="1">
    <location>
        <begin position="660"/>
        <end position="677"/>
    </location>
</feature>
<dbReference type="EMBL" id="LLXE01000012">
    <property type="protein sequence ID" value="KUM66238.1"/>
    <property type="molecule type" value="Genomic_DNA"/>
</dbReference>
<feature type="compositionally biased region" description="Polar residues" evidence="1">
    <location>
        <begin position="272"/>
        <end position="287"/>
    </location>
</feature>
<feature type="region of interest" description="Disordered" evidence="1">
    <location>
        <begin position="204"/>
        <end position="289"/>
    </location>
</feature>
<dbReference type="Proteomes" id="UP000055045">
    <property type="component" value="Unassembled WGS sequence"/>
</dbReference>
<comment type="caution">
    <text evidence="2">The sequence shown here is derived from an EMBL/GenBank/DDBJ whole genome shotgun (WGS) entry which is preliminary data.</text>
</comment>
<feature type="compositionally biased region" description="Basic and acidic residues" evidence="1">
    <location>
        <begin position="259"/>
        <end position="271"/>
    </location>
</feature>
<reference evidence="2 3" key="1">
    <citation type="submission" date="2015-10" db="EMBL/GenBank/DDBJ databases">
        <title>Genome sequencing of Penicillium freii.</title>
        <authorList>
            <person name="Nguyen H.D."/>
            <person name="Visagie C.M."/>
            <person name="Seifert K.A."/>
        </authorList>
    </citation>
    <scope>NUCLEOTIDE SEQUENCE [LARGE SCALE GENOMIC DNA]</scope>
    <source>
        <strain evidence="2 3">DAOM 242723</strain>
    </source>
</reference>
<organism evidence="2 3">
    <name type="scientific">Penicillium freii</name>
    <dbReference type="NCBI Taxonomy" id="48697"/>
    <lineage>
        <taxon>Eukaryota</taxon>
        <taxon>Fungi</taxon>
        <taxon>Dikarya</taxon>
        <taxon>Ascomycota</taxon>
        <taxon>Pezizomycotina</taxon>
        <taxon>Eurotiomycetes</taxon>
        <taxon>Eurotiomycetidae</taxon>
        <taxon>Eurotiales</taxon>
        <taxon>Aspergillaceae</taxon>
        <taxon>Penicillium</taxon>
    </lineage>
</organism>
<feature type="compositionally biased region" description="Basic and acidic residues" evidence="1">
    <location>
        <begin position="740"/>
        <end position="750"/>
    </location>
</feature>
<feature type="region of interest" description="Disordered" evidence="1">
    <location>
        <begin position="694"/>
        <end position="775"/>
    </location>
</feature>
<proteinExistence type="predicted"/>
<evidence type="ECO:0000313" key="3">
    <source>
        <dbReference type="Proteomes" id="UP000055045"/>
    </source>
</evidence>
<feature type="compositionally biased region" description="Polar residues" evidence="1">
    <location>
        <begin position="220"/>
        <end position="238"/>
    </location>
</feature>
<dbReference type="InterPro" id="IPR018822">
    <property type="entry name" value="UPF0646"/>
</dbReference>
<feature type="compositionally biased region" description="Polar residues" evidence="1">
    <location>
        <begin position="852"/>
        <end position="865"/>
    </location>
</feature>
<keyword evidence="3" id="KW-1185">Reference proteome</keyword>
<feature type="compositionally biased region" description="Acidic residues" evidence="1">
    <location>
        <begin position="240"/>
        <end position="249"/>
    </location>
</feature>
<feature type="compositionally biased region" description="Acidic residues" evidence="1">
    <location>
        <begin position="719"/>
        <end position="728"/>
    </location>
</feature>
<gene>
    <name evidence="2" type="ORF">ACN42_g857</name>
</gene>
<feature type="compositionally biased region" description="Basic and acidic residues" evidence="1">
    <location>
        <begin position="584"/>
        <end position="624"/>
    </location>
</feature>
<name>A0A101MT58_PENFR</name>
<sequence length="890" mass="98401">MNFAPSIARNLFTFISDPHFNRFYGTLWLNFQYYPRPPEHISTRLLAMTTAPLIAYPIMEVPAMGDSMEMASPYQGQADDFDIDIDLMEDHVSNMDSDMMGADEFTSTFQPNELNNDAIYDADMADEPSEGSMIDADNYADEDNDIDVQFEEEPYEEEMIETDQAEDTNIAAPVIHLEPAGSNEDAASPIKGFATVTTLEPLEAAPQDTSGSMELAPVQDETQTSEVEGPDTQAQLSTAVDDDLAEEPSETVISPETGGHNEKSELGEEANKISQSSVSETEATQVPNEDLEASQIKHSIEDPHIDDAAPEAPPGSEGNHQDADEDESPQQVTYVDEPVHPVKIIYQDSEIALFPPLEGDLADTFFIEDEALAYENIDQIFKALRQVLQNSMAGNEVLVIDIDTLGIQMTEDSFHTSQVTLHQILDLYLRLCRNDGTTEPDALYLTLSTKRAFPAEIADLNDAAIEGKKLSELHSELHSWDEYDEAEAGSDEDLGAHGAEEHEDEVYYTNEAQKELSITEVQTAPAPGEEQALDSEQSQVQPEVVSDAQPESVHAQDEDISTSRERSAEAAPESESHLAQVEQPENKELDHIDVSRHLEKDSEQEHDRGHADMNEEHYDSEGRQSDSTATVAAMPGASEIKEDTQHAPLDVAADAGKDQNDEENYYGEDLNNDDLGAEEYYEYEDIGSVDDSEALQKYFTGSENADVDAQEPADQPFVLDEEDADELDAPPTDEVVSEILLRDETNHPSHDQPAPPLDGGLHDASDKKEQTPEPADDLLGIAVDLMQTPPKDTENDALDHFEGIDYDEDELDAPVAADYEGADDHEFDENHFGDYDTNFEESEAVELVGTDPSLTDPQTNQSSSAKRSREDEDDWDLVETTADTKRRRSS</sequence>
<feature type="region of interest" description="Disordered" evidence="1">
    <location>
        <begin position="304"/>
        <end position="330"/>
    </location>
</feature>
<feature type="region of interest" description="Disordered" evidence="1">
    <location>
        <begin position="525"/>
        <end position="677"/>
    </location>
</feature>
<evidence type="ECO:0000256" key="1">
    <source>
        <dbReference type="SAM" id="MobiDB-lite"/>
    </source>
</evidence>
<feature type="compositionally biased region" description="Basic and acidic residues" evidence="1">
    <location>
        <begin position="760"/>
        <end position="771"/>
    </location>
</feature>
<protein>
    <submittedName>
        <fullName evidence="2">Uncharacterized protein</fullName>
    </submittedName>
</protein>
<feature type="region of interest" description="Disordered" evidence="1">
    <location>
        <begin position="846"/>
        <end position="890"/>
    </location>
</feature>
<evidence type="ECO:0000313" key="2">
    <source>
        <dbReference type="EMBL" id="KUM66238.1"/>
    </source>
</evidence>